<evidence type="ECO:0000313" key="3">
    <source>
        <dbReference type="Proteomes" id="UP000002051"/>
    </source>
</evidence>
<sequence length="68" mass="7462">MYEGVSQAVRVLGQFPFACPPEGDYQGSVSALERGYVCATKVPYPELQQITDFLVVVCSNKEKSSDKT</sequence>
<proteinExistence type="predicted"/>
<evidence type="ECO:0000313" key="1">
    <source>
        <dbReference type="EMBL" id="AES87276.1"/>
    </source>
</evidence>
<dbReference type="EMBL" id="CM001220">
    <property type="protein sequence ID" value="AES87276.1"/>
    <property type="molecule type" value="Genomic_DNA"/>
</dbReference>
<organism evidence="1 3">
    <name type="scientific">Medicago truncatula</name>
    <name type="common">Barrel medic</name>
    <name type="synonym">Medicago tribuloides</name>
    <dbReference type="NCBI Taxonomy" id="3880"/>
    <lineage>
        <taxon>Eukaryota</taxon>
        <taxon>Viridiplantae</taxon>
        <taxon>Streptophyta</taxon>
        <taxon>Embryophyta</taxon>
        <taxon>Tracheophyta</taxon>
        <taxon>Spermatophyta</taxon>
        <taxon>Magnoliopsida</taxon>
        <taxon>eudicotyledons</taxon>
        <taxon>Gunneridae</taxon>
        <taxon>Pentapetalae</taxon>
        <taxon>rosids</taxon>
        <taxon>fabids</taxon>
        <taxon>Fabales</taxon>
        <taxon>Fabaceae</taxon>
        <taxon>Papilionoideae</taxon>
        <taxon>50 kb inversion clade</taxon>
        <taxon>NPAAA clade</taxon>
        <taxon>Hologalegina</taxon>
        <taxon>IRL clade</taxon>
        <taxon>Trifolieae</taxon>
        <taxon>Medicago</taxon>
    </lineage>
</organism>
<reference evidence="1 3" key="1">
    <citation type="journal article" date="2011" name="Nature">
        <title>The Medicago genome provides insight into the evolution of rhizobial symbioses.</title>
        <authorList>
            <person name="Young N.D."/>
            <person name="Debelle F."/>
            <person name="Oldroyd G.E."/>
            <person name="Geurts R."/>
            <person name="Cannon S.B."/>
            <person name="Udvardi M.K."/>
            <person name="Benedito V.A."/>
            <person name="Mayer K.F."/>
            <person name="Gouzy J."/>
            <person name="Schoof H."/>
            <person name="Van de Peer Y."/>
            <person name="Proost S."/>
            <person name="Cook D.R."/>
            <person name="Meyers B.C."/>
            <person name="Spannagl M."/>
            <person name="Cheung F."/>
            <person name="De Mita S."/>
            <person name="Krishnakumar V."/>
            <person name="Gundlach H."/>
            <person name="Zhou S."/>
            <person name="Mudge J."/>
            <person name="Bharti A.K."/>
            <person name="Murray J.D."/>
            <person name="Naoumkina M.A."/>
            <person name="Rosen B."/>
            <person name="Silverstein K.A."/>
            <person name="Tang H."/>
            <person name="Rombauts S."/>
            <person name="Zhao P.X."/>
            <person name="Zhou P."/>
            <person name="Barbe V."/>
            <person name="Bardou P."/>
            <person name="Bechner M."/>
            <person name="Bellec A."/>
            <person name="Berger A."/>
            <person name="Berges H."/>
            <person name="Bidwell S."/>
            <person name="Bisseling T."/>
            <person name="Choisne N."/>
            <person name="Couloux A."/>
            <person name="Denny R."/>
            <person name="Deshpande S."/>
            <person name="Dai X."/>
            <person name="Doyle J.J."/>
            <person name="Dudez A.M."/>
            <person name="Farmer A.D."/>
            <person name="Fouteau S."/>
            <person name="Franken C."/>
            <person name="Gibelin C."/>
            <person name="Gish J."/>
            <person name="Goldstein S."/>
            <person name="Gonzalez A.J."/>
            <person name="Green P.J."/>
            <person name="Hallab A."/>
            <person name="Hartog M."/>
            <person name="Hua A."/>
            <person name="Humphray S.J."/>
            <person name="Jeong D.H."/>
            <person name="Jing Y."/>
            <person name="Jocker A."/>
            <person name="Kenton S.M."/>
            <person name="Kim D.J."/>
            <person name="Klee K."/>
            <person name="Lai H."/>
            <person name="Lang C."/>
            <person name="Lin S."/>
            <person name="Macmil S.L."/>
            <person name="Magdelenat G."/>
            <person name="Matthews L."/>
            <person name="McCorrison J."/>
            <person name="Monaghan E.L."/>
            <person name="Mun J.H."/>
            <person name="Najar F.Z."/>
            <person name="Nicholson C."/>
            <person name="Noirot C."/>
            <person name="O'Bleness M."/>
            <person name="Paule C.R."/>
            <person name="Poulain J."/>
            <person name="Prion F."/>
            <person name="Qin B."/>
            <person name="Qu C."/>
            <person name="Retzel E.F."/>
            <person name="Riddle C."/>
            <person name="Sallet E."/>
            <person name="Samain S."/>
            <person name="Samson N."/>
            <person name="Sanders I."/>
            <person name="Saurat O."/>
            <person name="Scarpelli C."/>
            <person name="Schiex T."/>
            <person name="Segurens B."/>
            <person name="Severin A.J."/>
            <person name="Sherrier D.J."/>
            <person name="Shi R."/>
            <person name="Sims S."/>
            <person name="Singer S.R."/>
            <person name="Sinharoy S."/>
            <person name="Sterck L."/>
            <person name="Viollet A."/>
            <person name="Wang B.B."/>
            <person name="Wang K."/>
            <person name="Wang M."/>
            <person name="Wang X."/>
            <person name="Warfsmann J."/>
            <person name="Weissenbach J."/>
            <person name="White D.D."/>
            <person name="White J.D."/>
            <person name="Wiley G.B."/>
            <person name="Wincker P."/>
            <person name="Xing Y."/>
            <person name="Yang L."/>
            <person name="Yao Z."/>
            <person name="Ying F."/>
            <person name="Zhai J."/>
            <person name="Zhou L."/>
            <person name="Zuber A."/>
            <person name="Denarie J."/>
            <person name="Dixon R.A."/>
            <person name="May G.D."/>
            <person name="Schwartz D.C."/>
            <person name="Rogers J."/>
            <person name="Quetier F."/>
            <person name="Town C.D."/>
            <person name="Roe B.A."/>
        </authorList>
    </citation>
    <scope>NUCLEOTIDE SEQUENCE [LARGE SCALE GENOMIC DNA]</scope>
    <source>
        <strain evidence="1">A17</strain>
        <strain evidence="2 3">cv. Jemalong A17</strain>
    </source>
</reference>
<protein>
    <submittedName>
        <fullName evidence="1 2">Uncharacterized protein</fullName>
    </submittedName>
</protein>
<dbReference type="AlphaFoldDB" id="G7JDE8"/>
<reference evidence="2" key="3">
    <citation type="submission" date="2015-04" db="UniProtKB">
        <authorList>
            <consortium name="EnsemblPlants"/>
        </authorList>
    </citation>
    <scope>IDENTIFICATION</scope>
    <source>
        <strain evidence="2">cv. Jemalong A17</strain>
    </source>
</reference>
<reference evidence="1 3" key="2">
    <citation type="journal article" date="2014" name="BMC Genomics">
        <title>An improved genome release (version Mt4.0) for the model legume Medicago truncatula.</title>
        <authorList>
            <person name="Tang H."/>
            <person name="Krishnakumar V."/>
            <person name="Bidwell S."/>
            <person name="Rosen B."/>
            <person name="Chan A."/>
            <person name="Zhou S."/>
            <person name="Gentzbittel L."/>
            <person name="Childs K.L."/>
            <person name="Yandell M."/>
            <person name="Gundlach H."/>
            <person name="Mayer K.F."/>
            <person name="Schwartz D.C."/>
            <person name="Town C.D."/>
        </authorList>
    </citation>
    <scope>GENOME REANNOTATION</scope>
    <source>
        <strain evidence="2 3">cv. Jemalong A17</strain>
    </source>
</reference>
<gene>
    <name evidence="1" type="ordered locus">MTR_4g023640</name>
</gene>
<keyword evidence="3" id="KW-1185">Reference proteome</keyword>
<name>G7JDE8_MEDTR</name>
<accession>G7JDE8</accession>
<dbReference type="EnsemblPlants" id="AES87276">
    <property type="protein sequence ID" value="AES87276"/>
    <property type="gene ID" value="MTR_4g023640"/>
</dbReference>
<dbReference type="Proteomes" id="UP000002051">
    <property type="component" value="Chromosome 4"/>
</dbReference>
<dbReference type="PaxDb" id="3880-AES87276"/>
<evidence type="ECO:0000313" key="2">
    <source>
        <dbReference type="EnsemblPlants" id="AES87276"/>
    </source>
</evidence>
<dbReference type="HOGENOM" id="CLU_2964325_0_0_1"/>